<dbReference type="Pfam" id="PF06695">
    <property type="entry name" value="Sm_multidrug_ex"/>
    <property type="match status" value="1"/>
</dbReference>
<dbReference type="RefSeq" id="WP_008082467.1">
    <property type="nucleotide sequence ID" value="NC_013926.1"/>
</dbReference>
<evidence type="ECO:0000313" key="1">
    <source>
        <dbReference type="EMBL" id="ADD08410.1"/>
    </source>
</evidence>
<dbReference type="PANTHER" id="PTHR36007:SF2">
    <property type="entry name" value="TRANSPORT PROTEIN-RELATED"/>
    <property type="match status" value="1"/>
</dbReference>
<dbReference type="eggNOG" id="arCOG01330">
    <property type="taxonomic scope" value="Archaea"/>
</dbReference>
<organism evidence="1 2">
    <name type="scientific">Aciduliprofundum boonei (strain DSM 19572 / T469)</name>
    <dbReference type="NCBI Taxonomy" id="439481"/>
    <lineage>
        <taxon>Archaea</taxon>
        <taxon>Methanobacteriati</taxon>
        <taxon>Thermoplasmatota</taxon>
        <taxon>DHVE2 group</taxon>
        <taxon>Candidatus Aciduliprofundum</taxon>
    </lineage>
</organism>
<dbReference type="KEGG" id="abi:Aboo_0599"/>
<proteinExistence type="predicted"/>
<dbReference type="AlphaFoldDB" id="B5I9V8"/>
<dbReference type="InterPro" id="IPR009577">
    <property type="entry name" value="Sm_multidrug_ex"/>
</dbReference>
<dbReference type="OrthoDB" id="116567at2157"/>
<keyword evidence="2" id="KW-1185">Reference proteome</keyword>
<dbReference type="Proteomes" id="UP000001400">
    <property type="component" value="Chromosome"/>
</dbReference>
<accession>B5I9V8</accession>
<dbReference type="PANTHER" id="PTHR36007">
    <property type="entry name" value="TRANSPORT PROTEIN-RELATED"/>
    <property type="match status" value="1"/>
</dbReference>
<dbReference type="EMBL" id="CP001941">
    <property type="protein sequence ID" value="ADD08410.1"/>
    <property type="molecule type" value="Genomic_DNA"/>
</dbReference>
<dbReference type="HOGENOM" id="CLU_075669_1_0_2"/>
<name>B5I9V8_ACIB4</name>
<reference evidence="1" key="1">
    <citation type="submission" date="2010-02" db="EMBL/GenBank/DDBJ databases">
        <title>Complete sequence of Aciduliprofundum boonei T469.</title>
        <authorList>
            <consortium name="US DOE Joint Genome Institute"/>
            <person name="Lucas S."/>
            <person name="Copeland A."/>
            <person name="Lapidus A."/>
            <person name="Cheng J.-F."/>
            <person name="Bruce D."/>
            <person name="Goodwin L."/>
            <person name="Pitluck S."/>
            <person name="Saunders E."/>
            <person name="Detter J.C."/>
            <person name="Han C."/>
            <person name="Tapia R."/>
            <person name="Land M."/>
            <person name="Hauser L."/>
            <person name="Kyrpides N."/>
            <person name="Mikhailova N."/>
            <person name="Flores G."/>
            <person name="Reysenbach A.-L."/>
            <person name="Woyke T."/>
        </authorList>
    </citation>
    <scope>NUCLEOTIDE SEQUENCE</scope>
    <source>
        <strain evidence="1">T469</strain>
    </source>
</reference>
<evidence type="ECO:0000313" key="2">
    <source>
        <dbReference type="Proteomes" id="UP000001400"/>
    </source>
</evidence>
<protein>
    <submittedName>
        <fullName evidence="1">Small multi-drug export</fullName>
    </submittedName>
</protein>
<dbReference type="STRING" id="439481.Aboo_0599"/>
<dbReference type="GeneID" id="8827544"/>
<sequence length="150" mass="17040">MIEYIYLFLVAMLPIAELRGAIPLGIYWGLSPILVFIIAIIGNMVPVPLILLFLEGIEKYLRRSEKMARALDWIFERTYKKADEKVRRWEYLALILFVAIPLPGTGAWTGSLIAYLFKFDIKKSMLSIFIGVLIAGLIVLIASLGFLNIF</sequence>
<gene>
    <name evidence="1" type="ordered locus">Aboo_0599</name>
</gene>